<evidence type="ECO:0000256" key="1">
    <source>
        <dbReference type="SAM" id="Phobius"/>
    </source>
</evidence>
<feature type="transmembrane region" description="Helical" evidence="1">
    <location>
        <begin position="112"/>
        <end position="141"/>
    </location>
</feature>
<feature type="transmembrane region" description="Helical" evidence="1">
    <location>
        <begin position="315"/>
        <end position="334"/>
    </location>
</feature>
<organism evidence="2 3">
    <name type="scientific">Dactylosporangium cerinum</name>
    <dbReference type="NCBI Taxonomy" id="1434730"/>
    <lineage>
        <taxon>Bacteria</taxon>
        <taxon>Bacillati</taxon>
        <taxon>Actinomycetota</taxon>
        <taxon>Actinomycetes</taxon>
        <taxon>Micromonosporales</taxon>
        <taxon>Micromonosporaceae</taxon>
        <taxon>Dactylosporangium</taxon>
    </lineage>
</organism>
<protein>
    <submittedName>
        <fullName evidence="2">Transmembrane transport protein</fullName>
    </submittedName>
</protein>
<name>A0ABV9VR77_9ACTN</name>
<sequence>MIWLTWRQFRGQFLATAGLLAALVAYLLYLGVTIRDAYDSDIVGCVAAKGCLIDDATASFIRDHRGLVTIPSIVLMALPAVIGVFWGTPLITRELETNTHRLVWNQSVTRTYWLAIKLGLIGLVSLVVTGTLSVLLTWAASRYDLVGGNRFDQMSFASRNIAPLGYIVFAFVLGTFLGMVTRRTVPAMAVTLLIIGVVQVLAPTLVRPYLRAPVTVSVAYNAETRARGGSLDIPSSNPLSITGYSIPGALTLTGRTSLRNAGGTEVRATDVQDCLSDEAATSADGWQQVERCIASKNLHFDLEAQPASRYWSFQWIEFGAFTGLGLLLAGLAFWRIRHVRG</sequence>
<dbReference type="RefSeq" id="WP_380114221.1">
    <property type="nucleotide sequence ID" value="NZ_JBHSIU010000011.1"/>
</dbReference>
<gene>
    <name evidence="2" type="ORF">ACFPIJ_09005</name>
</gene>
<feature type="transmembrane region" description="Helical" evidence="1">
    <location>
        <begin position="70"/>
        <end position="91"/>
    </location>
</feature>
<accession>A0ABV9VR77</accession>
<feature type="transmembrane region" description="Helical" evidence="1">
    <location>
        <begin position="12"/>
        <end position="32"/>
    </location>
</feature>
<evidence type="ECO:0000313" key="2">
    <source>
        <dbReference type="EMBL" id="MFC4997965.1"/>
    </source>
</evidence>
<dbReference type="EMBL" id="JBHSIU010000011">
    <property type="protein sequence ID" value="MFC4997965.1"/>
    <property type="molecule type" value="Genomic_DNA"/>
</dbReference>
<feature type="transmembrane region" description="Helical" evidence="1">
    <location>
        <begin position="187"/>
        <end position="206"/>
    </location>
</feature>
<keyword evidence="3" id="KW-1185">Reference proteome</keyword>
<feature type="transmembrane region" description="Helical" evidence="1">
    <location>
        <begin position="161"/>
        <end position="180"/>
    </location>
</feature>
<keyword evidence="1" id="KW-1133">Transmembrane helix</keyword>
<dbReference type="Proteomes" id="UP001595912">
    <property type="component" value="Unassembled WGS sequence"/>
</dbReference>
<reference evidence="3" key="1">
    <citation type="journal article" date="2019" name="Int. J. Syst. Evol. Microbiol.">
        <title>The Global Catalogue of Microorganisms (GCM) 10K type strain sequencing project: providing services to taxonomists for standard genome sequencing and annotation.</title>
        <authorList>
            <consortium name="The Broad Institute Genomics Platform"/>
            <consortium name="The Broad Institute Genome Sequencing Center for Infectious Disease"/>
            <person name="Wu L."/>
            <person name="Ma J."/>
        </authorList>
    </citation>
    <scope>NUCLEOTIDE SEQUENCE [LARGE SCALE GENOMIC DNA]</scope>
    <source>
        <strain evidence="3">CGMCC 4.7152</strain>
    </source>
</reference>
<keyword evidence="1" id="KW-0472">Membrane</keyword>
<evidence type="ECO:0000313" key="3">
    <source>
        <dbReference type="Proteomes" id="UP001595912"/>
    </source>
</evidence>
<comment type="caution">
    <text evidence="2">The sequence shown here is derived from an EMBL/GenBank/DDBJ whole genome shotgun (WGS) entry which is preliminary data.</text>
</comment>
<keyword evidence="1 2" id="KW-0812">Transmembrane</keyword>
<proteinExistence type="predicted"/>